<dbReference type="EMBL" id="VSSQ01092117">
    <property type="protein sequence ID" value="MPN37455.1"/>
    <property type="molecule type" value="Genomic_DNA"/>
</dbReference>
<dbReference type="SUPFAM" id="SSF89550">
    <property type="entry name" value="PHP domain-like"/>
    <property type="match status" value="1"/>
</dbReference>
<evidence type="ECO:0000313" key="1">
    <source>
        <dbReference type="EMBL" id="MPN37455.1"/>
    </source>
</evidence>
<organism evidence="1">
    <name type="scientific">bioreactor metagenome</name>
    <dbReference type="NCBI Taxonomy" id="1076179"/>
    <lineage>
        <taxon>unclassified sequences</taxon>
        <taxon>metagenomes</taxon>
        <taxon>ecological metagenomes</taxon>
    </lineage>
</organism>
<dbReference type="InterPro" id="IPR016195">
    <property type="entry name" value="Pol/histidinol_Pase-like"/>
</dbReference>
<accession>A0A645HEJ6</accession>
<proteinExistence type="predicted"/>
<name>A0A645HEJ6_9ZZZZ</name>
<reference evidence="1" key="1">
    <citation type="submission" date="2019-08" db="EMBL/GenBank/DDBJ databases">
        <authorList>
            <person name="Kucharzyk K."/>
            <person name="Murdoch R.W."/>
            <person name="Higgins S."/>
            <person name="Loffler F."/>
        </authorList>
    </citation>
    <scope>NUCLEOTIDE SEQUENCE</scope>
</reference>
<dbReference type="Gene3D" id="3.20.20.140">
    <property type="entry name" value="Metal-dependent hydrolases"/>
    <property type="match status" value="1"/>
</dbReference>
<gene>
    <name evidence="1" type="ORF">SDC9_184974</name>
</gene>
<comment type="caution">
    <text evidence="1">The sequence shown here is derived from an EMBL/GenBank/DDBJ whole genome shotgun (WGS) entry which is preliminary data.</text>
</comment>
<protein>
    <submittedName>
        <fullName evidence="1">Uncharacterized protein</fullName>
    </submittedName>
</protein>
<sequence length="150" mass="17150">MFSVGSDAHTPEKVGNFTRALENIKTAQINPSKIINCNTESMNKKASDCNYIIFINGNGVLYDKIDKEYVFRPLDKLKKIVEEKNAKIIIAASYRRKPNGKKDIEKHLEKYGLIDNLLGYTIKKNKSSRAKKIKSWKDNLGSSYTYEVIK</sequence>
<dbReference type="Pfam" id="PF18143">
    <property type="entry name" value="HAD_SAK_2"/>
    <property type="match status" value="1"/>
</dbReference>
<dbReference type="AlphaFoldDB" id="A0A645HEJ6"/>